<keyword evidence="2" id="KW-1185">Reference proteome</keyword>
<comment type="caution">
    <text evidence="1">The sequence shown here is derived from an EMBL/GenBank/DDBJ whole genome shotgun (WGS) entry which is preliminary data.</text>
</comment>
<proteinExistence type="predicted"/>
<evidence type="ECO:0000313" key="1">
    <source>
        <dbReference type="EMBL" id="KAK2630201.1"/>
    </source>
</evidence>
<gene>
    <name evidence="1" type="ORF">QTJ16_001021</name>
</gene>
<name>A0AAD9T5Y9_9HELO</name>
<organism evidence="1 2">
    <name type="scientific">Diplocarpon rosae</name>
    <dbReference type="NCBI Taxonomy" id="946125"/>
    <lineage>
        <taxon>Eukaryota</taxon>
        <taxon>Fungi</taxon>
        <taxon>Dikarya</taxon>
        <taxon>Ascomycota</taxon>
        <taxon>Pezizomycotina</taxon>
        <taxon>Leotiomycetes</taxon>
        <taxon>Helotiales</taxon>
        <taxon>Drepanopezizaceae</taxon>
        <taxon>Diplocarpon</taxon>
    </lineage>
</organism>
<protein>
    <submittedName>
        <fullName evidence="1">Uncharacterized protein</fullName>
    </submittedName>
</protein>
<dbReference type="EMBL" id="JAUBYV010000001">
    <property type="protein sequence ID" value="KAK2630201.1"/>
    <property type="molecule type" value="Genomic_DNA"/>
</dbReference>
<sequence>MRRCRGGGKQHIRSRFSLCGPRSNHQLSLLHSSPVYFSPTPPTMKLSLVAFMALQASAVYAFTAKCGAPATLSSDYICAKKPYCCGDYYTSYGTGCSKPFDQKSEPADVRSEECGNGYILCCD</sequence>
<dbReference type="AlphaFoldDB" id="A0AAD9T5Y9"/>
<evidence type="ECO:0000313" key="2">
    <source>
        <dbReference type="Proteomes" id="UP001285354"/>
    </source>
</evidence>
<accession>A0AAD9T5Y9</accession>
<reference evidence="1" key="1">
    <citation type="submission" date="2023-06" db="EMBL/GenBank/DDBJ databases">
        <title>Draft genome of Marssonina rosae.</title>
        <authorList>
            <person name="Cheng Q."/>
        </authorList>
    </citation>
    <scope>NUCLEOTIDE SEQUENCE</scope>
    <source>
        <strain evidence="1">R4</strain>
    </source>
</reference>
<dbReference type="Proteomes" id="UP001285354">
    <property type="component" value="Unassembled WGS sequence"/>
</dbReference>